<keyword evidence="4" id="KW-0281">Fimbrium</keyword>
<evidence type="ECO:0000256" key="5">
    <source>
        <dbReference type="SAM" id="SignalP"/>
    </source>
</evidence>
<feature type="domain" description="Fimbrial-type adhesion" evidence="6">
    <location>
        <begin position="28"/>
        <end position="175"/>
    </location>
</feature>
<dbReference type="Gene3D" id="2.60.40.1090">
    <property type="entry name" value="Fimbrial-type adhesion domain"/>
    <property type="match status" value="1"/>
</dbReference>
<evidence type="ECO:0000256" key="2">
    <source>
        <dbReference type="ARBA" id="ARBA00006671"/>
    </source>
</evidence>
<dbReference type="InterPro" id="IPR050263">
    <property type="entry name" value="Bact_Fimbrial_Adh_Pro"/>
</dbReference>
<evidence type="ECO:0000313" key="8">
    <source>
        <dbReference type="EMBL" id="TXL75841.1"/>
    </source>
</evidence>
<dbReference type="Pfam" id="PF00419">
    <property type="entry name" value="Fimbrial"/>
    <property type="match status" value="1"/>
</dbReference>
<organism evidence="7 9">
    <name type="scientific">Pantoea vagans</name>
    <dbReference type="NCBI Taxonomy" id="470934"/>
    <lineage>
        <taxon>Bacteria</taxon>
        <taxon>Pseudomonadati</taxon>
        <taxon>Pseudomonadota</taxon>
        <taxon>Gammaproteobacteria</taxon>
        <taxon>Enterobacterales</taxon>
        <taxon>Erwiniaceae</taxon>
        <taxon>Pantoea</taxon>
    </lineage>
</organism>
<reference evidence="8 10" key="2">
    <citation type="submission" date="2018-10" db="EMBL/GenBank/DDBJ databases">
        <title>Draft genome sequence of Pantoea vagans isolated from corpses of the sugarcane aphid Melanaphis sacchari Zehntner.</title>
        <authorList>
            <person name="Toledo E."/>
            <person name="Pena G."/>
            <person name="Lozano L."/>
        </authorList>
    </citation>
    <scope>NUCLEOTIDE SEQUENCE [LARGE SCALE GENOMIC DNA]</scope>
    <source>
        <strain evidence="8 10">ET-90</strain>
    </source>
</reference>
<dbReference type="InterPro" id="IPR036937">
    <property type="entry name" value="Adhesion_dom_fimbrial_sf"/>
</dbReference>
<dbReference type="InterPro" id="IPR008966">
    <property type="entry name" value="Adhesion_dom_sf"/>
</dbReference>
<dbReference type="RefSeq" id="WP_033785251.1">
    <property type="nucleotide sequence ID" value="NZ_CP028351.1"/>
</dbReference>
<dbReference type="PANTHER" id="PTHR33420:SF3">
    <property type="entry name" value="FIMBRIAL SUBUNIT ELFA"/>
    <property type="match status" value="1"/>
</dbReference>
<dbReference type="PANTHER" id="PTHR33420">
    <property type="entry name" value="FIMBRIAL SUBUNIT ELFA-RELATED"/>
    <property type="match status" value="1"/>
</dbReference>
<dbReference type="EMBL" id="RCNL01000010">
    <property type="protein sequence ID" value="TXL75841.1"/>
    <property type="molecule type" value="Genomic_DNA"/>
</dbReference>
<dbReference type="GO" id="GO:0009289">
    <property type="term" value="C:pilus"/>
    <property type="evidence" value="ECO:0007669"/>
    <property type="project" value="UniProtKB-SubCell"/>
</dbReference>
<keyword evidence="3 5" id="KW-0732">Signal</keyword>
<comment type="similarity">
    <text evidence="2">Belongs to the fimbrial protein family.</text>
</comment>
<dbReference type="Proteomes" id="UP000426772">
    <property type="component" value="Unassembled WGS sequence"/>
</dbReference>
<name>A0AAN1NV32_9GAMM</name>
<dbReference type="EMBL" id="CP028351">
    <property type="protein sequence ID" value="AVV39874.1"/>
    <property type="molecule type" value="Genomic_DNA"/>
</dbReference>
<evidence type="ECO:0000313" key="10">
    <source>
        <dbReference type="Proteomes" id="UP000426772"/>
    </source>
</evidence>
<geneLocation type="plasmid" evidence="7">
    <name>pPV989-167</name>
</geneLocation>
<keyword evidence="10" id="KW-1185">Reference proteome</keyword>
<reference evidence="7 9" key="1">
    <citation type="journal article" date="2018" name="Int J Genomics">
        <title>Comparative Genomics Analysis of Plasmid pPV989-94 from a Clinical Isolate of Pantoea vagans PV989.</title>
        <authorList>
            <person name="Xu L."/>
            <person name="Yin M."/>
            <person name="Zhu T."/>
            <person name="Lu J."/>
            <person name="Bao Q."/>
        </authorList>
    </citation>
    <scope>NUCLEOTIDE SEQUENCE [LARGE SCALE GENOMIC DNA]</scope>
    <source>
        <strain evidence="7 9">PV989</strain>
        <plasmid evidence="9">ppv989-167</plasmid>
        <plasmid evidence="7">pPV989-167</plasmid>
    </source>
</reference>
<dbReference type="AlphaFoldDB" id="A0AAN1NV32"/>
<feature type="chain" id="PRO_5042821337" evidence="5">
    <location>
        <begin position="21"/>
        <end position="176"/>
    </location>
</feature>
<evidence type="ECO:0000256" key="1">
    <source>
        <dbReference type="ARBA" id="ARBA00004561"/>
    </source>
</evidence>
<dbReference type="GO" id="GO:0043709">
    <property type="term" value="P:cell adhesion involved in single-species biofilm formation"/>
    <property type="evidence" value="ECO:0007669"/>
    <property type="project" value="TreeGrafter"/>
</dbReference>
<sequence>MKKVSMVAMGLLLAAAQVSAAEASDGTINFTGTIASQTCTVSVNGGSSTATVTLPKVAAGVLNAAGAVAGNTRFTLALSDCSATTGDVYAYFEQGAGVNANGRLTNTGTATGVDLQLLDSANNAINAGSTEQSTAPATVALTAGAGTLSYSAQYYATAAAEAGTVASTVNYSINYL</sequence>
<dbReference type="SUPFAM" id="SSF49401">
    <property type="entry name" value="Bacterial adhesins"/>
    <property type="match status" value="1"/>
</dbReference>
<geneLocation type="plasmid" evidence="9">
    <name>ppv989-167</name>
</geneLocation>
<feature type="signal peptide" evidence="5">
    <location>
        <begin position="1"/>
        <end position="20"/>
    </location>
</feature>
<proteinExistence type="inferred from homology"/>
<dbReference type="InterPro" id="IPR000259">
    <property type="entry name" value="Adhesion_dom_fimbrial"/>
</dbReference>
<evidence type="ECO:0000313" key="9">
    <source>
        <dbReference type="Proteomes" id="UP000241538"/>
    </source>
</evidence>
<keyword evidence="7" id="KW-0614">Plasmid</keyword>
<dbReference type="Proteomes" id="UP000241538">
    <property type="component" value="Plasmid pPV989-167"/>
</dbReference>
<comment type="subcellular location">
    <subcellularLocation>
        <location evidence="1">Fimbrium</location>
    </subcellularLocation>
</comment>
<gene>
    <name evidence="7" type="ORF">C9381_21825</name>
    <name evidence="8" type="ORF">D9O29_19760</name>
</gene>
<evidence type="ECO:0000259" key="6">
    <source>
        <dbReference type="Pfam" id="PF00419"/>
    </source>
</evidence>
<accession>A0AAN1NV32</accession>
<evidence type="ECO:0000256" key="4">
    <source>
        <dbReference type="ARBA" id="ARBA00023263"/>
    </source>
</evidence>
<evidence type="ECO:0000313" key="7">
    <source>
        <dbReference type="EMBL" id="AVV39874.1"/>
    </source>
</evidence>
<protein>
    <submittedName>
        <fullName evidence="7">Type 1 fimbrial protein</fullName>
    </submittedName>
</protein>
<evidence type="ECO:0000256" key="3">
    <source>
        <dbReference type="ARBA" id="ARBA00022729"/>
    </source>
</evidence>